<sequence length="337" mass="39072">MSLPLCQFPLLIHVEIFKHLELESIFMLSLCSENTKKLVQRIRLKAKKLRYSIDDDQISVLGGFTDDERDLEFITNMKCVTSISRKKTISVKLGGEPIKCRFERSSHTLKYLEPENKNVLELLKNHVDSLFHSKPIIQLKLHSPDSLSTSNIFDDISDTSFMFENLDASGIEKHLTNYPNHHSLEFFSDLTKRDLKQYSKIWEIEGLALRGSRLISSRAMKYFSGRCLILHNAEIMYSPLIKMIRKWQKKEGLHNLHAVVIHTFASDDFIDELLDELNVLDWDGIRRPKMFNYDPRIINNSKSMIDFSDAYDIQQEDGGTWGSIIAAKNQIAFVVWD</sequence>
<protein>
    <recommendedName>
        <fullName evidence="1">F-box domain-containing protein</fullName>
    </recommendedName>
</protein>
<dbReference type="InterPro" id="IPR001810">
    <property type="entry name" value="F-box_dom"/>
</dbReference>
<evidence type="ECO:0000313" key="3">
    <source>
        <dbReference type="Proteomes" id="UP000483820"/>
    </source>
</evidence>
<dbReference type="PROSITE" id="PS50181">
    <property type="entry name" value="FBOX"/>
    <property type="match status" value="1"/>
</dbReference>
<dbReference type="RefSeq" id="XP_053584558.1">
    <property type="nucleotide sequence ID" value="XM_053729786.1"/>
</dbReference>
<reference evidence="2 3" key="1">
    <citation type="submission" date="2019-12" db="EMBL/GenBank/DDBJ databases">
        <title>Chromosome-level assembly of the Caenorhabditis remanei genome.</title>
        <authorList>
            <person name="Teterina A.A."/>
            <person name="Willis J.H."/>
            <person name="Phillips P.C."/>
        </authorList>
    </citation>
    <scope>NUCLEOTIDE SEQUENCE [LARGE SCALE GENOMIC DNA]</scope>
    <source>
        <strain evidence="2 3">PX506</strain>
        <tissue evidence="2">Whole organism</tissue>
    </source>
</reference>
<accession>A0A6A5GR51</accession>
<feature type="domain" description="F-box" evidence="1">
    <location>
        <begin position="2"/>
        <end position="49"/>
    </location>
</feature>
<dbReference type="PANTHER" id="PTHR21503:SF8">
    <property type="entry name" value="F-BOX ASSOCIATED DOMAIN-CONTAINING PROTEIN-RELATED"/>
    <property type="match status" value="1"/>
</dbReference>
<dbReference type="PANTHER" id="PTHR21503">
    <property type="entry name" value="F-BOX-CONTAINING HYPOTHETICAL PROTEIN C.ELEGANS"/>
    <property type="match status" value="1"/>
</dbReference>
<dbReference type="Proteomes" id="UP000483820">
    <property type="component" value="Chromosome IV"/>
</dbReference>
<gene>
    <name evidence="2" type="ORF">GCK72_013306</name>
</gene>
<organism evidence="2 3">
    <name type="scientific">Caenorhabditis remanei</name>
    <name type="common">Caenorhabditis vulgaris</name>
    <dbReference type="NCBI Taxonomy" id="31234"/>
    <lineage>
        <taxon>Eukaryota</taxon>
        <taxon>Metazoa</taxon>
        <taxon>Ecdysozoa</taxon>
        <taxon>Nematoda</taxon>
        <taxon>Chromadorea</taxon>
        <taxon>Rhabditida</taxon>
        <taxon>Rhabditina</taxon>
        <taxon>Rhabditomorpha</taxon>
        <taxon>Rhabditoidea</taxon>
        <taxon>Rhabditidae</taxon>
        <taxon>Peloderinae</taxon>
        <taxon>Caenorhabditis</taxon>
    </lineage>
</organism>
<dbReference type="EMBL" id="WUAV01000004">
    <property type="protein sequence ID" value="KAF1756852.1"/>
    <property type="molecule type" value="Genomic_DNA"/>
</dbReference>
<comment type="caution">
    <text evidence="2">The sequence shown here is derived from an EMBL/GenBank/DDBJ whole genome shotgun (WGS) entry which is preliminary data.</text>
</comment>
<dbReference type="CTD" id="9813333"/>
<evidence type="ECO:0000259" key="1">
    <source>
        <dbReference type="PROSITE" id="PS50181"/>
    </source>
</evidence>
<name>A0A6A5GR51_CAERE</name>
<evidence type="ECO:0000313" key="2">
    <source>
        <dbReference type="EMBL" id="KAF1756852.1"/>
    </source>
</evidence>
<dbReference type="KEGG" id="crq:GCK72_013306"/>
<dbReference type="AlphaFoldDB" id="A0A6A5GR51"/>
<dbReference type="Pfam" id="PF00646">
    <property type="entry name" value="F-box"/>
    <property type="match status" value="1"/>
</dbReference>
<proteinExistence type="predicted"/>
<dbReference type="GeneID" id="9813333"/>